<accession>A0ABD5CB67</accession>
<reference evidence="2 3" key="1">
    <citation type="submission" date="2023-08" db="EMBL/GenBank/DDBJ databases">
        <title>Genome sequencing of plant associated microbes to promote plant fitness in Sorghum bicolor and Oryza sativa.</title>
        <authorList>
            <person name="Coleman-Derr D."/>
        </authorList>
    </citation>
    <scope>NUCLEOTIDE SEQUENCE [LARGE SCALE GENOMIC DNA]</scope>
    <source>
        <strain evidence="2 3">SLBN-33</strain>
    </source>
</reference>
<dbReference type="Proteomes" id="UP001245184">
    <property type="component" value="Unassembled WGS sequence"/>
</dbReference>
<dbReference type="EMBL" id="JAVIZN010000002">
    <property type="protein sequence ID" value="MDR6202141.1"/>
    <property type="molecule type" value="Genomic_DNA"/>
</dbReference>
<dbReference type="InterPro" id="IPR045526">
    <property type="entry name" value="DUF6471"/>
</dbReference>
<dbReference type="Pfam" id="PF20075">
    <property type="entry name" value="DUF6471"/>
    <property type="match status" value="2"/>
</dbReference>
<evidence type="ECO:0000313" key="3">
    <source>
        <dbReference type="Proteomes" id="UP001245184"/>
    </source>
</evidence>
<evidence type="ECO:0000313" key="2">
    <source>
        <dbReference type="EMBL" id="MDR6202141.1"/>
    </source>
</evidence>
<comment type="caution">
    <text evidence="2">The sequence shown here is derived from an EMBL/GenBank/DDBJ whole genome shotgun (WGS) entry which is preliminary data.</text>
</comment>
<evidence type="ECO:0000259" key="1">
    <source>
        <dbReference type="Pfam" id="PF20075"/>
    </source>
</evidence>
<gene>
    <name evidence="2" type="ORF">QF025_000861</name>
</gene>
<feature type="domain" description="DUF6471" evidence="1">
    <location>
        <begin position="112"/>
        <end position="175"/>
    </location>
</feature>
<organism evidence="2 3">
    <name type="scientific">Paraburkholderia graminis</name>
    <dbReference type="NCBI Taxonomy" id="60548"/>
    <lineage>
        <taxon>Bacteria</taxon>
        <taxon>Pseudomonadati</taxon>
        <taxon>Pseudomonadota</taxon>
        <taxon>Betaproteobacteria</taxon>
        <taxon>Burkholderiales</taxon>
        <taxon>Burkholderiaceae</taxon>
        <taxon>Paraburkholderia</taxon>
    </lineage>
</organism>
<name>A0ABD5CB67_9BURK</name>
<dbReference type="AlphaFoldDB" id="A0ABD5CB67"/>
<sequence length="207" mass="22452">MLKLVHMSANMQAKFANVGNAGESATSADEREDVWSRLVSRAVRVTLARQDMSYADLATALAKIGVSETFRSVEGKAQRGTFRFTFFLQVVLASGTDYPAAWKEALAAEQSWEMRASAVVHAELSLQPWVTWTGLSARLGEIGVVISPEDIESHVKNGTLSAALFLQFATVCRVEGLGRFLDASSLVRAALDGHRGTGKHRLSPQSL</sequence>
<protein>
    <recommendedName>
        <fullName evidence="1">DUF6471 domain-containing protein</fullName>
    </recommendedName>
</protein>
<feature type="domain" description="DUF6471" evidence="1">
    <location>
        <begin position="35"/>
        <end position="95"/>
    </location>
</feature>
<proteinExistence type="predicted"/>